<dbReference type="InterPro" id="IPR005679">
    <property type="entry name" value="Ribosomal_uS12_bac"/>
</dbReference>
<keyword evidence="4 7" id="KW-0687">Ribonucleoprotein</keyword>
<proteinExistence type="inferred from homology"/>
<evidence type="ECO:0000256" key="1">
    <source>
        <dbReference type="ARBA" id="ARBA00003022"/>
    </source>
</evidence>
<evidence type="ECO:0000256" key="5">
    <source>
        <dbReference type="ARBA" id="ARBA00024962"/>
    </source>
</evidence>
<dbReference type="PRINTS" id="PR01034">
    <property type="entry name" value="RIBOSOMALS12"/>
</dbReference>
<dbReference type="HAMAP" id="MF_00403_B">
    <property type="entry name" value="Ribosomal_uS12_B"/>
    <property type="match status" value="1"/>
</dbReference>
<sequence>MRAHFGSWRVGSEDAASLTRHIIQHRPCRRGRRRQPPEGKAFSEPAFVPLAEKRLCPPIVFVWPQGQKFSGTDWMPTINQLIRKPRLAPVDRNKVPALEACPQKRGVCTRVYTTTPKKPNSALRKVARVRLTNSFEVTSYIPGEGHNLQEHSVVLIRGGRVKDLPGVRYHILRGTLDTQGVKNRRQRRSKYGAKRPK</sequence>
<dbReference type="Gene3D" id="2.40.50.140">
    <property type="entry name" value="Nucleic acid-binding proteins"/>
    <property type="match status" value="1"/>
</dbReference>
<dbReference type="InterPro" id="IPR012340">
    <property type="entry name" value="NA-bd_OB-fold"/>
</dbReference>
<evidence type="ECO:0000256" key="9">
    <source>
        <dbReference type="SAM" id="MobiDB-lite"/>
    </source>
</evidence>
<keyword evidence="7 8" id="KW-0820">tRNA-binding</keyword>
<comment type="function">
    <text evidence="5 7 8">Interacts with and stabilizes bases of the 16S rRNA that are involved in tRNA selection in the A site and with the mRNA backbone. Located at the interface of the 30S and 50S subunits, it traverses the body of the 30S subunit contacting proteins on the other side and probably holding the rRNA structure together. The combined cluster of proteins S8, S12 and S17 appears to hold together the shoulder and platform of the 30S subunit.</text>
</comment>
<evidence type="ECO:0000256" key="8">
    <source>
        <dbReference type="RuleBase" id="RU003623"/>
    </source>
</evidence>
<comment type="subunit">
    <text evidence="7 8">Part of the 30S ribosomal subunit. Contacts proteins S8 and S17. May interact with IF1 in the 30S initiation complex.</text>
</comment>
<keyword evidence="7 8" id="KW-0699">rRNA-binding</keyword>
<evidence type="ECO:0000256" key="4">
    <source>
        <dbReference type="ARBA" id="ARBA00023274"/>
    </source>
</evidence>
<gene>
    <name evidence="7" type="primary">rpsL</name>
    <name evidence="10" type="ORF">GCM10011505_23060</name>
</gene>
<dbReference type="SUPFAM" id="SSF50249">
    <property type="entry name" value="Nucleic acid-binding proteins"/>
    <property type="match status" value="1"/>
</dbReference>
<feature type="compositionally biased region" description="Basic residues" evidence="9">
    <location>
        <begin position="182"/>
        <end position="197"/>
    </location>
</feature>
<dbReference type="InterPro" id="IPR006032">
    <property type="entry name" value="Ribosomal_uS12"/>
</dbReference>
<dbReference type="PANTHER" id="PTHR11652">
    <property type="entry name" value="30S RIBOSOMAL PROTEIN S12 FAMILY MEMBER"/>
    <property type="match status" value="1"/>
</dbReference>
<comment type="caution">
    <text evidence="10">The sequence shown here is derived from an EMBL/GenBank/DDBJ whole genome shotgun (WGS) entry which is preliminary data.</text>
</comment>
<evidence type="ECO:0000313" key="10">
    <source>
        <dbReference type="EMBL" id="GGB40999.1"/>
    </source>
</evidence>
<keyword evidence="7 8" id="KW-0694">RNA-binding</keyword>
<evidence type="ECO:0000256" key="7">
    <source>
        <dbReference type="HAMAP-Rule" id="MF_00403"/>
    </source>
</evidence>
<dbReference type="EMBL" id="BMDZ01000024">
    <property type="protein sequence ID" value="GGB40999.1"/>
    <property type="molecule type" value="Genomic_DNA"/>
</dbReference>
<accession>A0ABQ1IHJ1</accession>
<keyword evidence="3 7" id="KW-0689">Ribosomal protein</keyword>
<feature type="region of interest" description="Disordered" evidence="9">
    <location>
        <begin position="21"/>
        <end position="43"/>
    </location>
</feature>
<dbReference type="NCBIfam" id="TIGR00981">
    <property type="entry name" value="rpsL_bact"/>
    <property type="match status" value="1"/>
</dbReference>
<feature type="region of interest" description="Disordered" evidence="9">
    <location>
        <begin position="178"/>
        <end position="197"/>
    </location>
</feature>
<dbReference type="Pfam" id="PF00164">
    <property type="entry name" value="Ribosom_S12_S23"/>
    <property type="match status" value="1"/>
</dbReference>
<evidence type="ECO:0000313" key="11">
    <source>
        <dbReference type="Proteomes" id="UP000603352"/>
    </source>
</evidence>
<comment type="function">
    <text evidence="1 7 8">With S4 and S5 plays an important role in translational accuracy.</text>
</comment>
<comment type="similarity">
    <text evidence="2 7">Belongs to the universal ribosomal protein uS12 family.</text>
</comment>
<evidence type="ECO:0000256" key="2">
    <source>
        <dbReference type="ARBA" id="ARBA00005657"/>
    </source>
</evidence>
<dbReference type="PROSITE" id="PS00055">
    <property type="entry name" value="RIBOSOMAL_S12"/>
    <property type="match status" value="1"/>
</dbReference>
<evidence type="ECO:0000256" key="6">
    <source>
        <dbReference type="ARBA" id="ARBA00035161"/>
    </source>
</evidence>
<dbReference type="CDD" id="cd03368">
    <property type="entry name" value="Ribosomal_S12"/>
    <property type="match status" value="1"/>
</dbReference>
<dbReference type="Proteomes" id="UP000603352">
    <property type="component" value="Unassembled WGS sequence"/>
</dbReference>
<organism evidence="10 11">
    <name type="scientific">Tistrella bauzanensis</name>
    <dbReference type="NCBI Taxonomy" id="657419"/>
    <lineage>
        <taxon>Bacteria</taxon>
        <taxon>Pseudomonadati</taxon>
        <taxon>Pseudomonadota</taxon>
        <taxon>Alphaproteobacteria</taxon>
        <taxon>Geminicoccales</taxon>
        <taxon>Geminicoccaceae</taxon>
        <taxon>Tistrella</taxon>
    </lineage>
</organism>
<keyword evidence="11" id="KW-1185">Reference proteome</keyword>
<name>A0ABQ1IHJ1_9PROT</name>
<feature type="compositionally biased region" description="Basic residues" evidence="9">
    <location>
        <begin position="22"/>
        <end position="34"/>
    </location>
</feature>
<evidence type="ECO:0000256" key="3">
    <source>
        <dbReference type="ARBA" id="ARBA00022980"/>
    </source>
</evidence>
<reference evidence="11" key="1">
    <citation type="journal article" date="2019" name="Int. J. Syst. Evol. Microbiol.">
        <title>The Global Catalogue of Microorganisms (GCM) 10K type strain sequencing project: providing services to taxonomists for standard genome sequencing and annotation.</title>
        <authorList>
            <consortium name="The Broad Institute Genomics Platform"/>
            <consortium name="The Broad Institute Genome Sequencing Center for Infectious Disease"/>
            <person name="Wu L."/>
            <person name="Ma J."/>
        </authorList>
    </citation>
    <scope>NUCLEOTIDE SEQUENCE [LARGE SCALE GENOMIC DNA]</scope>
    <source>
        <strain evidence="11">CGMCC 1.10188</strain>
    </source>
</reference>
<protein>
    <recommendedName>
        <fullName evidence="6 7">Small ribosomal subunit protein uS12</fullName>
    </recommendedName>
</protein>